<protein>
    <submittedName>
        <fullName evidence="1">Uncharacterized protein</fullName>
    </submittedName>
</protein>
<sequence length="43" mass="5001">QHQSQGPEKRLNNLIKMADSVEPLETRVQRRIVHKSQNHDGQP</sequence>
<accession>A0A1A8NLG5</accession>
<dbReference type="AlphaFoldDB" id="A0A1A8NLG5"/>
<reference evidence="1" key="2">
    <citation type="submission" date="2016-06" db="EMBL/GenBank/DDBJ databases">
        <title>The genome of a short-lived fish provides insights into sex chromosome evolution and the genetic control of aging.</title>
        <authorList>
            <person name="Reichwald K."/>
            <person name="Felder M."/>
            <person name="Petzold A."/>
            <person name="Koch P."/>
            <person name="Groth M."/>
            <person name="Platzer M."/>
        </authorList>
    </citation>
    <scope>NUCLEOTIDE SEQUENCE</scope>
    <source>
        <tissue evidence="1">Brain</tissue>
    </source>
</reference>
<name>A0A1A8NLG5_9TELE</name>
<feature type="non-terminal residue" evidence="1">
    <location>
        <position position="1"/>
    </location>
</feature>
<proteinExistence type="predicted"/>
<feature type="non-terminal residue" evidence="1">
    <location>
        <position position="43"/>
    </location>
</feature>
<dbReference type="EMBL" id="HAEG01003730">
    <property type="protein sequence ID" value="SBR69836.1"/>
    <property type="molecule type" value="Transcribed_RNA"/>
</dbReference>
<evidence type="ECO:0000313" key="1">
    <source>
        <dbReference type="EMBL" id="SBR69836.1"/>
    </source>
</evidence>
<organism evidence="1">
    <name type="scientific">Nothobranchius pienaari</name>
    <dbReference type="NCBI Taxonomy" id="704102"/>
    <lineage>
        <taxon>Eukaryota</taxon>
        <taxon>Metazoa</taxon>
        <taxon>Chordata</taxon>
        <taxon>Craniata</taxon>
        <taxon>Vertebrata</taxon>
        <taxon>Euteleostomi</taxon>
        <taxon>Actinopterygii</taxon>
        <taxon>Neopterygii</taxon>
        <taxon>Teleostei</taxon>
        <taxon>Neoteleostei</taxon>
        <taxon>Acanthomorphata</taxon>
        <taxon>Ovalentaria</taxon>
        <taxon>Atherinomorphae</taxon>
        <taxon>Cyprinodontiformes</taxon>
        <taxon>Nothobranchiidae</taxon>
        <taxon>Nothobranchius</taxon>
    </lineage>
</organism>
<reference evidence="1" key="1">
    <citation type="submission" date="2016-05" db="EMBL/GenBank/DDBJ databases">
        <authorList>
            <person name="Lavstsen T."/>
            <person name="Jespersen J.S."/>
        </authorList>
    </citation>
    <scope>NUCLEOTIDE SEQUENCE</scope>
    <source>
        <tissue evidence="1">Brain</tissue>
    </source>
</reference>
<gene>
    <name evidence="1" type="primary">Nfu_g_1_024423</name>
</gene>